<dbReference type="InterPro" id="IPR001310">
    <property type="entry name" value="Histidine_triad_HIT"/>
</dbReference>
<evidence type="ECO:0000313" key="6">
    <source>
        <dbReference type="Proteomes" id="UP000284763"/>
    </source>
</evidence>
<dbReference type="InterPro" id="IPR036265">
    <property type="entry name" value="HIT-like_sf"/>
</dbReference>
<evidence type="ECO:0000256" key="3">
    <source>
        <dbReference type="PROSITE-ProRule" id="PRU00464"/>
    </source>
</evidence>
<proteinExistence type="predicted"/>
<dbReference type="GO" id="GO:0009117">
    <property type="term" value="P:nucleotide metabolic process"/>
    <property type="evidence" value="ECO:0007669"/>
    <property type="project" value="TreeGrafter"/>
</dbReference>
<feature type="short sequence motif" description="Histidine triad motif" evidence="2 3">
    <location>
        <begin position="100"/>
        <end position="104"/>
    </location>
</feature>
<dbReference type="InterPro" id="IPR019808">
    <property type="entry name" value="Histidine_triad_CS"/>
</dbReference>
<dbReference type="PRINTS" id="PR00332">
    <property type="entry name" value="HISTRIAD"/>
</dbReference>
<sequence length="143" mass="15848">MVNIMSCLFCKIVDGKVPTNKVFEDENAIAFLDIEPATQGHTIVITKNHFDSFTTTSEDEVAMLFKTVHKVAKALEKTFSLYGMNIGTNVGNIAGQEIHHFHVHLIPRYEGDGGQNGIKSIVWTDSDTNSLDILAARIKENIN</sequence>
<dbReference type="AlphaFoldDB" id="A0A3R8CEA4"/>
<dbReference type="Proteomes" id="UP000284763">
    <property type="component" value="Unassembled WGS sequence"/>
</dbReference>
<feature type="active site" description="Tele-AMP-histidine intermediate" evidence="1">
    <location>
        <position position="102"/>
    </location>
</feature>
<dbReference type="PROSITE" id="PS00892">
    <property type="entry name" value="HIT_1"/>
    <property type="match status" value="1"/>
</dbReference>
<dbReference type="Pfam" id="PF01230">
    <property type="entry name" value="HIT"/>
    <property type="match status" value="1"/>
</dbReference>
<feature type="domain" description="HIT" evidence="4">
    <location>
        <begin position="8"/>
        <end position="115"/>
    </location>
</feature>
<dbReference type="InterPro" id="IPR011146">
    <property type="entry name" value="HIT-like"/>
</dbReference>
<accession>A0A3R8CEA4</accession>
<organism evidence="5 6">
    <name type="scientific">Methanosalsum natronophilum</name>
    <dbReference type="NCBI Taxonomy" id="768733"/>
    <lineage>
        <taxon>Archaea</taxon>
        <taxon>Methanobacteriati</taxon>
        <taxon>Methanobacteriota</taxon>
        <taxon>Stenosarchaea group</taxon>
        <taxon>Methanomicrobia</taxon>
        <taxon>Methanosarcinales</taxon>
        <taxon>Methanosarcinaceae</taxon>
        <taxon>Methanosalsum</taxon>
    </lineage>
</organism>
<dbReference type="PANTHER" id="PTHR46648">
    <property type="entry name" value="HIT FAMILY PROTEIN 1"/>
    <property type="match status" value="1"/>
</dbReference>
<comment type="caution">
    <text evidence="5">The sequence shown here is derived from an EMBL/GenBank/DDBJ whole genome shotgun (WGS) entry which is preliminary data.</text>
</comment>
<evidence type="ECO:0000259" key="4">
    <source>
        <dbReference type="PROSITE" id="PS51084"/>
    </source>
</evidence>
<dbReference type="PANTHER" id="PTHR46648:SF1">
    <property type="entry name" value="ADENOSINE 5'-MONOPHOSPHORAMIDASE HNT1"/>
    <property type="match status" value="1"/>
</dbReference>
<dbReference type="EMBL" id="QZAB01000033">
    <property type="protein sequence ID" value="RQD92467.1"/>
    <property type="molecule type" value="Genomic_DNA"/>
</dbReference>
<dbReference type="Gene3D" id="3.30.428.10">
    <property type="entry name" value="HIT-like"/>
    <property type="match status" value="1"/>
</dbReference>
<evidence type="ECO:0000256" key="1">
    <source>
        <dbReference type="PIRSR" id="PIRSR601310-1"/>
    </source>
</evidence>
<name>A0A3R8CEA4_9EURY</name>
<dbReference type="GO" id="GO:0003824">
    <property type="term" value="F:catalytic activity"/>
    <property type="evidence" value="ECO:0007669"/>
    <property type="project" value="InterPro"/>
</dbReference>
<dbReference type="PROSITE" id="PS51084">
    <property type="entry name" value="HIT_2"/>
    <property type="match status" value="1"/>
</dbReference>
<evidence type="ECO:0000313" key="5">
    <source>
        <dbReference type="EMBL" id="RQD92467.1"/>
    </source>
</evidence>
<gene>
    <name evidence="5" type="ORF">D5R95_00395</name>
</gene>
<dbReference type="SUPFAM" id="SSF54197">
    <property type="entry name" value="HIT-like"/>
    <property type="match status" value="1"/>
</dbReference>
<reference evidence="5 6" key="1">
    <citation type="submission" date="2018-08" db="EMBL/GenBank/DDBJ databases">
        <title>The metabolism and importance of syntrophic acetate oxidation coupled to methane or sulfide production in haloalkaline environments.</title>
        <authorList>
            <person name="Timmers P.H.A."/>
            <person name="Vavourakis C.D."/>
            <person name="Sorokin D.Y."/>
            <person name="Sinninghe Damste J.S."/>
            <person name="Muyzer G."/>
            <person name="Stams A.J.M."/>
            <person name="Plugge C.M."/>
        </authorList>
    </citation>
    <scope>NUCLEOTIDE SEQUENCE [LARGE SCALE GENOMIC DNA]</scope>
    <source>
        <strain evidence="5">MSAO_Arc3</strain>
    </source>
</reference>
<protein>
    <submittedName>
        <fullName evidence="5">HIT family protein</fullName>
    </submittedName>
</protein>
<evidence type="ECO:0000256" key="2">
    <source>
        <dbReference type="PIRSR" id="PIRSR601310-3"/>
    </source>
</evidence>